<evidence type="ECO:0000313" key="8">
    <source>
        <dbReference type="Proteomes" id="UP000033657"/>
    </source>
</evidence>
<protein>
    <submittedName>
        <fullName evidence="7">LemA family protein</fullName>
    </submittedName>
</protein>
<dbReference type="Gene3D" id="1.20.1440.20">
    <property type="entry name" value="LemA-like domain"/>
    <property type="match status" value="1"/>
</dbReference>
<accession>A0A0F2CZ47</accession>
<dbReference type="AlphaFoldDB" id="A0A0F2CZ47"/>
<dbReference type="PATRIC" id="fig|28037.209.peg.1092"/>
<proteinExistence type="inferred from homology"/>
<dbReference type="Pfam" id="PF04011">
    <property type="entry name" value="LemA"/>
    <property type="match status" value="1"/>
</dbReference>
<keyword evidence="4" id="KW-1133">Transmembrane helix</keyword>
<dbReference type="EMBL" id="JYGM01000008">
    <property type="protein sequence ID" value="KJQ62596.1"/>
    <property type="molecule type" value="Genomic_DNA"/>
</dbReference>
<gene>
    <name evidence="7" type="ORF">TZ87_01098</name>
</gene>
<feature type="region of interest" description="Disordered" evidence="6">
    <location>
        <begin position="179"/>
        <end position="198"/>
    </location>
</feature>
<sequence length="198" mass="21814">MKQNKVILSIVAIFFGLLILGSCSAVTTYNGLVGEQTKVEQAQADVSTALQRRSDLIGNLVESVKGQMNHETEVFTKIADARAKIGSSSVTSEENQKAQGELSSALSRLISLTENYPELKSNQNVEQLMVELSGSENRIFVARKDYNKVAAEYNQKLRSFPTVLFANMMNFKEAETFKETEEAKTVPKVDFGTSSSSQ</sequence>
<dbReference type="GO" id="GO:0016020">
    <property type="term" value="C:membrane"/>
    <property type="evidence" value="ECO:0007669"/>
    <property type="project" value="UniProtKB-SubCell"/>
</dbReference>
<evidence type="ECO:0000256" key="2">
    <source>
        <dbReference type="ARBA" id="ARBA00008854"/>
    </source>
</evidence>
<evidence type="ECO:0000256" key="3">
    <source>
        <dbReference type="ARBA" id="ARBA00022692"/>
    </source>
</evidence>
<dbReference type="OrthoDB" id="9804152at2"/>
<keyword evidence="5" id="KW-0472">Membrane</keyword>
<dbReference type="SUPFAM" id="SSF140478">
    <property type="entry name" value="LemA-like"/>
    <property type="match status" value="1"/>
</dbReference>
<comment type="caution">
    <text evidence="7">The sequence shown here is derived from an EMBL/GenBank/DDBJ whole genome shotgun (WGS) entry which is preliminary data.</text>
</comment>
<evidence type="ECO:0000313" key="7">
    <source>
        <dbReference type="EMBL" id="KJQ62596.1"/>
    </source>
</evidence>
<dbReference type="RefSeq" id="WP_000812471.1">
    <property type="nucleotide sequence ID" value="NZ_JYGM01000008.1"/>
</dbReference>
<name>A0A0F2CZ47_STROR</name>
<dbReference type="PANTHER" id="PTHR34478:SF2">
    <property type="entry name" value="MEMBRANE PROTEIN"/>
    <property type="match status" value="1"/>
</dbReference>
<comment type="similarity">
    <text evidence="2">Belongs to the LemA family.</text>
</comment>
<evidence type="ECO:0000256" key="6">
    <source>
        <dbReference type="SAM" id="MobiDB-lite"/>
    </source>
</evidence>
<evidence type="ECO:0000256" key="1">
    <source>
        <dbReference type="ARBA" id="ARBA00004167"/>
    </source>
</evidence>
<dbReference type="Proteomes" id="UP000033657">
    <property type="component" value="Unassembled WGS sequence"/>
</dbReference>
<dbReference type="InterPro" id="IPR007156">
    <property type="entry name" value="MamQ_LemA"/>
</dbReference>
<dbReference type="PROSITE" id="PS51257">
    <property type="entry name" value="PROKAR_LIPOPROTEIN"/>
    <property type="match status" value="1"/>
</dbReference>
<reference evidence="7 8" key="1">
    <citation type="submission" date="2015-02" db="EMBL/GenBank/DDBJ databases">
        <title>Evolution of amylase-binding proteins of oral streptococcal species.</title>
        <authorList>
            <person name="Haase E.M."/>
        </authorList>
    </citation>
    <scope>NUCLEOTIDE SEQUENCE [LARGE SCALE GENOMIC DNA]</scope>
    <source>
        <strain evidence="7 8">COL85/1862</strain>
    </source>
</reference>
<dbReference type="PANTHER" id="PTHR34478">
    <property type="entry name" value="PROTEIN LEMA"/>
    <property type="match status" value="1"/>
</dbReference>
<comment type="subcellular location">
    <subcellularLocation>
        <location evidence="1">Membrane</location>
        <topology evidence="1">Single-pass membrane protein</topology>
    </subcellularLocation>
</comment>
<dbReference type="InterPro" id="IPR023353">
    <property type="entry name" value="LemA-like_dom_sf"/>
</dbReference>
<organism evidence="7 8">
    <name type="scientific">Streptococcus oralis subsp. oralis</name>
    <dbReference type="NCBI Taxonomy" id="1891914"/>
    <lineage>
        <taxon>Bacteria</taxon>
        <taxon>Bacillati</taxon>
        <taxon>Bacillota</taxon>
        <taxon>Bacilli</taxon>
        <taxon>Lactobacillales</taxon>
        <taxon>Streptococcaceae</taxon>
        <taxon>Streptococcus</taxon>
    </lineage>
</organism>
<evidence type="ECO:0000256" key="5">
    <source>
        <dbReference type="ARBA" id="ARBA00023136"/>
    </source>
</evidence>
<keyword evidence="3" id="KW-0812">Transmembrane</keyword>
<evidence type="ECO:0000256" key="4">
    <source>
        <dbReference type="ARBA" id="ARBA00022989"/>
    </source>
</evidence>